<dbReference type="Proteomes" id="UP000006346">
    <property type="component" value="Chromosome"/>
</dbReference>
<feature type="transmembrane region" description="Helical" evidence="1">
    <location>
        <begin position="44"/>
        <end position="64"/>
    </location>
</feature>
<dbReference type="EMBL" id="CP003108">
    <property type="protein sequence ID" value="AET66898.1"/>
    <property type="molecule type" value="Genomic_DNA"/>
</dbReference>
<reference evidence="2 3" key="2">
    <citation type="journal article" date="2012" name="J. Bacteriol.">
        <title>Complete genome sequences of Desulfosporosinus orientis DSM765T, Desulfosporosinus youngiae DSM17734T, Desulfosporosinus meridiei DSM13257T, and Desulfosporosinus acidiphilus DSM22704T.</title>
        <authorList>
            <person name="Pester M."/>
            <person name="Brambilla E."/>
            <person name="Alazard D."/>
            <person name="Rattei T."/>
            <person name="Weinmaier T."/>
            <person name="Han J."/>
            <person name="Lucas S."/>
            <person name="Lapidus A."/>
            <person name="Cheng J.F."/>
            <person name="Goodwin L."/>
            <person name="Pitluck S."/>
            <person name="Peters L."/>
            <person name="Ovchinnikova G."/>
            <person name="Teshima H."/>
            <person name="Detter J.C."/>
            <person name="Han C.S."/>
            <person name="Tapia R."/>
            <person name="Land M.L."/>
            <person name="Hauser L."/>
            <person name="Kyrpides N.C."/>
            <person name="Ivanova N.N."/>
            <person name="Pagani I."/>
            <person name="Huntmann M."/>
            <person name="Wei C.L."/>
            <person name="Davenport K.W."/>
            <person name="Daligault H."/>
            <person name="Chain P.S."/>
            <person name="Chen A."/>
            <person name="Mavromatis K."/>
            <person name="Markowitz V."/>
            <person name="Szeto E."/>
            <person name="Mikhailova N."/>
            <person name="Pati A."/>
            <person name="Wagner M."/>
            <person name="Woyke T."/>
            <person name="Ollivier B."/>
            <person name="Klenk H.P."/>
            <person name="Spring S."/>
            <person name="Loy A."/>
        </authorList>
    </citation>
    <scope>NUCLEOTIDE SEQUENCE [LARGE SCALE GENOMIC DNA]</scope>
    <source>
        <strain evidence="3">ATCC 19365 / DSM 765 / NCIMB 8382 / VKM B-1628</strain>
    </source>
</reference>
<dbReference type="HOGENOM" id="CLU_181377_0_0_9"/>
<reference evidence="3" key="1">
    <citation type="submission" date="2011-11" db="EMBL/GenBank/DDBJ databases">
        <title>Complete sequence of Desulfosporosinus orientis DSM 765.</title>
        <authorList>
            <person name="Lucas S."/>
            <person name="Han J."/>
            <person name="Lapidus A."/>
            <person name="Cheng J.-F."/>
            <person name="Goodwin L."/>
            <person name="Pitluck S."/>
            <person name="Peters L."/>
            <person name="Ovchinnikova G."/>
            <person name="Teshima H."/>
            <person name="Detter J.C."/>
            <person name="Han C."/>
            <person name="Tapia R."/>
            <person name="Land M."/>
            <person name="Hauser L."/>
            <person name="Kyrpides N."/>
            <person name="Ivanova N."/>
            <person name="Pagani I."/>
            <person name="Pester M."/>
            <person name="Spring S."/>
            <person name="Ollivier B."/>
            <person name="Rattei T."/>
            <person name="Klenk H.-P."/>
            <person name="Wagner M."/>
            <person name="Loy A."/>
            <person name="Woyke T."/>
        </authorList>
    </citation>
    <scope>NUCLEOTIDE SEQUENCE [LARGE SCALE GENOMIC DNA]</scope>
    <source>
        <strain evidence="3">ATCC 19365 / DSM 765 / NCIMB 8382 / VKM B-1628</strain>
    </source>
</reference>
<keyword evidence="3" id="KW-1185">Reference proteome</keyword>
<dbReference type="KEGG" id="dor:Desor_1234"/>
<dbReference type="RefSeq" id="WP_014183719.1">
    <property type="nucleotide sequence ID" value="NC_016584.1"/>
</dbReference>
<evidence type="ECO:0000313" key="2">
    <source>
        <dbReference type="EMBL" id="AET66898.1"/>
    </source>
</evidence>
<keyword evidence="1" id="KW-0472">Membrane</keyword>
<keyword evidence="1" id="KW-0812">Transmembrane</keyword>
<gene>
    <name evidence="2" type="ordered locus">Desor_1234</name>
</gene>
<evidence type="ECO:0000313" key="3">
    <source>
        <dbReference type="Proteomes" id="UP000006346"/>
    </source>
</evidence>
<evidence type="ECO:0000256" key="1">
    <source>
        <dbReference type="SAM" id="Phobius"/>
    </source>
</evidence>
<protein>
    <submittedName>
        <fullName evidence="2">Uncharacterized protein</fullName>
    </submittedName>
</protein>
<organism evidence="2 3">
    <name type="scientific">Desulfosporosinus orientis (strain ATCC 19365 / DSM 765 / NCIMB 8382 / VKM B-1628 / Singapore I)</name>
    <name type="common">Desulfotomaculum orientis</name>
    <dbReference type="NCBI Taxonomy" id="768706"/>
    <lineage>
        <taxon>Bacteria</taxon>
        <taxon>Bacillati</taxon>
        <taxon>Bacillota</taxon>
        <taxon>Clostridia</taxon>
        <taxon>Eubacteriales</taxon>
        <taxon>Desulfitobacteriaceae</taxon>
        <taxon>Desulfosporosinus</taxon>
    </lineage>
</organism>
<proteinExistence type="predicted"/>
<accession>G7WEK7</accession>
<keyword evidence="1" id="KW-1133">Transmembrane helix</keyword>
<name>G7WEK7_DESOD</name>
<sequence>MLIIAAVICYLSSLLFYAMGYLKVLVLNAGHVTAYHSTIYVAQAMSYFVITIFLALLGSLLFYVKITKNKERKVMTPNLDINCPDETDVRRRVS</sequence>
<dbReference type="PATRIC" id="fig|768706.3.peg.1215"/>
<dbReference type="AlphaFoldDB" id="G7WEK7"/>